<evidence type="ECO:0000313" key="3">
    <source>
        <dbReference type="EMBL" id="GAA1385916.1"/>
    </source>
</evidence>
<sequence>MRRTIALTAAAAALALTALTGCKDDGAGTAAATASPTPLSASATAAPTGAPTSTNPTSTAPASPVPGAFDPEQALAAKRAPYSAIMSTISEIAGAESSRMKGRVNPNAPMTGRMVLRSVDTPGEETAIHMEIVLVEGSAYSRDLTKPGSSWLKTPRSGQDQADYAKYAALLLATGPSGRKGMEDIAGTPAYHLSGRLEAEQIAAIDPQVYRSMKGKVAAFDCDQWIDGQGRTLRFEQRMTLRGRPVVNKITFTEFGDPVTIAAPTDDEPVTAS</sequence>
<dbReference type="InterPro" id="IPR029046">
    <property type="entry name" value="LolA/LolB/LppX"/>
</dbReference>
<dbReference type="EMBL" id="BAAAKJ010000042">
    <property type="protein sequence ID" value="GAA1385916.1"/>
    <property type="molecule type" value="Genomic_DNA"/>
</dbReference>
<feature type="signal peptide" evidence="2">
    <location>
        <begin position="1"/>
        <end position="20"/>
    </location>
</feature>
<reference evidence="4" key="1">
    <citation type="journal article" date="2019" name="Int. J. Syst. Evol. Microbiol.">
        <title>The Global Catalogue of Microorganisms (GCM) 10K type strain sequencing project: providing services to taxonomists for standard genome sequencing and annotation.</title>
        <authorList>
            <consortium name="The Broad Institute Genomics Platform"/>
            <consortium name="The Broad Institute Genome Sequencing Center for Infectious Disease"/>
            <person name="Wu L."/>
            <person name="Ma J."/>
        </authorList>
    </citation>
    <scope>NUCLEOTIDE SEQUENCE [LARGE SCALE GENOMIC DNA]</scope>
    <source>
        <strain evidence="4">JCM 12393</strain>
    </source>
</reference>
<feature type="chain" id="PRO_5047244551" description="Lipoprotein" evidence="2">
    <location>
        <begin position="21"/>
        <end position="273"/>
    </location>
</feature>
<keyword evidence="4" id="KW-1185">Reference proteome</keyword>
<organism evidence="3 4">
    <name type="scientific">Kitasatospora putterlickiae</name>
    <dbReference type="NCBI Taxonomy" id="221725"/>
    <lineage>
        <taxon>Bacteria</taxon>
        <taxon>Bacillati</taxon>
        <taxon>Actinomycetota</taxon>
        <taxon>Actinomycetes</taxon>
        <taxon>Kitasatosporales</taxon>
        <taxon>Streptomycetaceae</taxon>
        <taxon>Kitasatospora</taxon>
    </lineage>
</organism>
<evidence type="ECO:0008006" key="5">
    <source>
        <dbReference type="Google" id="ProtNLM"/>
    </source>
</evidence>
<feature type="region of interest" description="Disordered" evidence="1">
    <location>
        <begin position="27"/>
        <end position="69"/>
    </location>
</feature>
<evidence type="ECO:0000256" key="2">
    <source>
        <dbReference type="SAM" id="SignalP"/>
    </source>
</evidence>
<gene>
    <name evidence="3" type="ORF">GCM10009639_09020</name>
</gene>
<dbReference type="PROSITE" id="PS51257">
    <property type="entry name" value="PROKAR_LIPOPROTEIN"/>
    <property type="match status" value="1"/>
</dbReference>
<evidence type="ECO:0000313" key="4">
    <source>
        <dbReference type="Proteomes" id="UP001499863"/>
    </source>
</evidence>
<proteinExistence type="predicted"/>
<dbReference type="Gene3D" id="2.50.20.20">
    <property type="match status" value="1"/>
</dbReference>
<dbReference type="Proteomes" id="UP001499863">
    <property type="component" value="Unassembled WGS sequence"/>
</dbReference>
<name>A0ABP4IFG1_9ACTN</name>
<protein>
    <recommendedName>
        <fullName evidence="5">Lipoprotein</fullName>
    </recommendedName>
</protein>
<evidence type="ECO:0000256" key="1">
    <source>
        <dbReference type="SAM" id="MobiDB-lite"/>
    </source>
</evidence>
<comment type="caution">
    <text evidence="3">The sequence shown here is derived from an EMBL/GenBank/DDBJ whole genome shotgun (WGS) entry which is preliminary data.</text>
</comment>
<feature type="compositionally biased region" description="Low complexity" evidence="1">
    <location>
        <begin position="27"/>
        <end position="68"/>
    </location>
</feature>
<accession>A0ABP4IFG1</accession>
<dbReference type="RefSeq" id="WP_344326399.1">
    <property type="nucleotide sequence ID" value="NZ_BAAAKJ010000042.1"/>
</dbReference>
<keyword evidence="2" id="KW-0732">Signal</keyword>
<dbReference type="SUPFAM" id="SSF89392">
    <property type="entry name" value="Prokaryotic lipoproteins and lipoprotein localization factors"/>
    <property type="match status" value="1"/>
</dbReference>